<accession>A0AAE9Y7C7</accession>
<dbReference type="KEGG" id="ima:PO878_14735"/>
<proteinExistence type="predicted"/>
<protein>
    <submittedName>
        <fullName evidence="1">Uncharacterized protein</fullName>
    </submittedName>
</protein>
<dbReference type="Proteomes" id="UP001216390">
    <property type="component" value="Chromosome"/>
</dbReference>
<evidence type="ECO:0000313" key="1">
    <source>
        <dbReference type="EMBL" id="WCO65758.1"/>
    </source>
</evidence>
<keyword evidence="2" id="KW-1185">Reference proteome</keyword>
<dbReference type="EMBL" id="CP116942">
    <property type="protein sequence ID" value="WCO65758.1"/>
    <property type="molecule type" value="Genomic_DNA"/>
</dbReference>
<dbReference type="RefSeq" id="WP_272735285.1">
    <property type="nucleotide sequence ID" value="NZ_CP116942.1"/>
</dbReference>
<evidence type="ECO:0000313" key="2">
    <source>
        <dbReference type="Proteomes" id="UP001216390"/>
    </source>
</evidence>
<sequence>MSTEPNSGVVVEGYRLLVVDEPGRSSGIRAVGSAVLATVSALFGGTEDLEGRSYCLRVSVDATGAVVAERRFRRRRTAEAARESAIARHAACQSEDQQPDWQTLLNVSS</sequence>
<organism evidence="1 2">
    <name type="scientific">Iamia majanohamensis</name>
    <dbReference type="NCBI Taxonomy" id="467976"/>
    <lineage>
        <taxon>Bacteria</taxon>
        <taxon>Bacillati</taxon>
        <taxon>Actinomycetota</taxon>
        <taxon>Acidimicrobiia</taxon>
        <taxon>Acidimicrobiales</taxon>
        <taxon>Iamiaceae</taxon>
        <taxon>Iamia</taxon>
    </lineage>
</organism>
<dbReference type="AlphaFoldDB" id="A0AAE9Y7C7"/>
<reference evidence="1" key="1">
    <citation type="submission" date="2023-01" db="EMBL/GenBank/DDBJ databases">
        <title>The diversity of Class Acidimicrobiia in South China Sea sediment environments and the proposal of Iamia marina sp. nov., a novel species of the genus Iamia.</title>
        <authorList>
            <person name="He Y."/>
            <person name="Tian X."/>
        </authorList>
    </citation>
    <scope>NUCLEOTIDE SEQUENCE</scope>
    <source>
        <strain evidence="1">DSM 19957</strain>
    </source>
</reference>
<gene>
    <name evidence="1" type="ORF">PO878_14735</name>
</gene>
<name>A0AAE9Y7C7_9ACTN</name>